<dbReference type="PANTHER" id="PTHR43433">
    <property type="entry name" value="HYDROLASE, ALPHA/BETA FOLD FAMILY PROTEIN"/>
    <property type="match status" value="1"/>
</dbReference>
<dbReference type="Proteomes" id="UP000219612">
    <property type="component" value="Unassembled WGS sequence"/>
</dbReference>
<dbReference type="EMBL" id="OBDY01000018">
    <property type="protein sequence ID" value="SNY57425.1"/>
    <property type="molecule type" value="Genomic_DNA"/>
</dbReference>
<gene>
    <name evidence="2" type="ORF">SAMN05421748_118113</name>
</gene>
<dbReference type="Pfam" id="PF00561">
    <property type="entry name" value="Abhydrolase_1"/>
    <property type="match status" value="1"/>
</dbReference>
<evidence type="ECO:0000259" key="1">
    <source>
        <dbReference type="Pfam" id="PF00561"/>
    </source>
</evidence>
<dbReference type="SUPFAM" id="SSF53474">
    <property type="entry name" value="alpha/beta-Hydrolases"/>
    <property type="match status" value="1"/>
</dbReference>
<reference evidence="2 3" key="1">
    <citation type="submission" date="2017-09" db="EMBL/GenBank/DDBJ databases">
        <authorList>
            <person name="Ehlers B."/>
            <person name="Leendertz F.H."/>
        </authorList>
    </citation>
    <scope>NUCLEOTIDE SEQUENCE [LARGE SCALE GENOMIC DNA]</scope>
    <source>
        <strain evidence="2 3">CGMCC 4.6857</strain>
    </source>
</reference>
<feature type="domain" description="AB hydrolase-1" evidence="1">
    <location>
        <begin position="13"/>
        <end position="263"/>
    </location>
</feature>
<dbReference type="GO" id="GO:0003824">
    <property type="term" value="F:catalytic activity"/>
    <property type="evidence" value="ECO:0007669"/>
    <property type="project" value="UniProtKB-ARBA"/>
</dbReference>
<evidence type="ECO:0000313" key="3">
    <source>
        <dbReference type="Proteomes" id="UP000219612"/>
    </source>
</evidence>
<name>A0A285JB19_9ACTN</name>
<dbReference type="InterPro" id="IPR000073">
    <property type="entry name" value="AB_hydrolase_1"/>
</dbReference>
<keyword evidence="3" id="KW-1185">Reference proteome</keyword>
<sequence>MEYLVEGPTGGLPLVFHHGTPSGAVRYEPVFASAVRHGLRIIMPSRAGYAGSSPHPGRRVADVAGDVAALLDGLEAAHFVTIGWSGGGPHALACAARLPGRCLGAALIAGVAPYQAPGLDWMAGMGEENIAEFGAAAQGVPELDRLLTQMAEGLARVTGADVAEAFGDLLSGVDKGALTGEFADYLAESSRYSVSAGIAGWREDDLAFLSDWGFRVEDIKVPVAVWQGGEDRMVPPAHGQWLATHVPGAEAHLLPGEGHLSLLAGIDAVVESLLAHSNS</sequence>
<proteinExistence type="predicted"/>
<organism evidence="2 3">
    <name type="scientific">Paractinoplanes atraurantiacus</name>
    <dbReference type="NCBI Taxonomy" id="1036182"/>
    <lineage>
        <taxon>Bacteria</taxon>
        <taxon>Bacillati</taxon>
        <taxon>Actinomycetota</taxon>
        <taxon>Actinomycetes</taxon>
        <taxon>Micromonosporales</taxon>
        <taxon>Micromonosporaceae</taxon>
        <taxon>Paractinoplanes</taxon>
    </lineage>
</organism>
<dbReference type="AlphaFoldDB" id="A0A285JB19"/>
<dbReference type="PANTHER" id="PTHR43433:SF5">
    <property type="entry name" value="AB HYDROLASE-1 DOMAIN-CONTAINING PROTEIN"/>
    <property type="match status" value="1"/>
</dbReference>
<evidence type="ECO:0000313" key="2">
    <source>
        <dbReference type="EMBL" id="SNY57425.1"/>
    </source>
</evidence>
<dbReference type="InterPro" id="IPR050471">
    <property type="entry name" value="AB_hydrolase"/>
</dbReference>
<dbReference type="Gene3D" id="3.40.50.1820">
    <property type="entry name" value="alpha/beta hydrolase"/>
    <property type="match status" value="1"/>
</dbReference>
<dbReference type="InterPro" id="IPR029058">
    <property type="entry name" value="AB_hydrolase_fold"/>
</dbReference>
<accession>A0A285JB19</accession>
<protein>
    <submittedName>
        <fullName evidence="2">Pimeloyl-ACP methyl ester carboxylesterase</fullName>
    </submittedName>
</protein>